<dbReference type="InterPro" id="IPR011990">
    <property type="entry name" value="TPR-like_helical_dom_sf"/>
</dbReference>
<reference evidence="1" key="1">
    <citation type="submission" date="2020-09" db="EMBL/GenBank/DDBJ databases">
        <title>Genome-Enabled Discovery of Anthraquinone Biosynthesis in Senna tora.</title>
        <authorList>
            <person name="Kang S.-H."/>
            <person name="Pandey R.P."/>
            <person name="Lee C.-M."/>
            <person name="Sim J.-S."/>
            <person name="Jeong J.-T."/>
            <person name="Choi B.-S."/>
            <person name="Jung M."/>
            <person name="Ginzburg D."/>
            <person name="Zhao K."/>
            <person name="Won S.Y."/>
            <person name="Oh T.-J."/>
            <person name="Yu Y."/>
            <person name="Kim N.-H."/>
            <person name="Lee O.R."/>
            <person name="Lee T.-H."/>
            <person name="Bashyal P."/>
            <person name="Kim T.-S."/>
            <person name="Lee W.-H."/>
            <person name="Kawkins C."/>
            <person name="Kim C.-K."/>
            <person name="Kim J.S."/>
            <person name="Ahn B.O."/>
            <person name="Rhee S.Y."/>
            <person name="Sohng J.K."/>
        </authorList>
    </citation>
    <scope>NUCLEOTIDE SEQUENCE</scope>
    <source>
        <tissue evidence="1">Leaf</tissue>
    </source>
</reference>
<dbReference type="CDD" id="cd20071">
    <property type="entry name" value="SET_SMYD"/>
    <property type="match status" value="1"/>
</dbReference>
<accession>A0A834SX80</accession>
<dbReference type="Gene3D" id="1.25.40.10">
    <property type="entry name" value="Tetratricopeptide repeat domain"/>
    <property type="match status" value="1"/>
</dbReference>
<dbReference type="Gene3D" id="2.170.270.10">
    <property type="entry name" value="SET domain"/>
    <property type="match status" value="1"/>
</dbReference>
<protein>
    <submittedName>
        <fullName evidence="1">Protein SET DOMAIN GROUP 41</fullName>
    </submittedName>
</protein>
<evidence type="ECO:0000313" key="1">
    <source>
        <dbReference type="EMBL" id="KAF7811258.1"/>
    </source>
</evidence>
<dbReference type="Proteomes" id="UP000634136">
    <property type="component" value="Unassembled WGS sequence"/>
</dbReference>
<sequence>MEMGMAAMEDIDIAQDITPPISPLSFSLYDSLLHSHCSSCFSPLPPFPHNSHSIPTPLYCSPLCSASHSPLHFSSAEHLLLLQSPHSDTSDLRAALRFLQSHRASSVHSGRVARLLVNREKLTSPEGPDDDDDELCERIRVGARAMAAAIKTQRGGEDSDDVVLEEATVALCLVLTNAVEVQDNSGRSLGIAVYDSSFCYINHSCSPNACYRFVLSPPNSPPVASRGKPKLRITPFIRHLQDRQIDSGNEIESCSGNELAKEEKQGYGPKIIVRSIKRIMKGEEVFVTYTDLLQPKATRQLELRSKYRFICCCERCSTLPFTYVDHALQAISAVNLDSSGLSSCSLVSRDKAVRLTEYIDEVISEYLSDSAGDPESCCKKLEYILGQGLKEDEEQSQSSFKLHPLHHLSLNAYTTLASAYKVRATSLFSDVDENQSEAFDMSRTSTAYSLLLANATHHLFRSESSLIASVANFWMDAGESLLCLSRMGMVVSNLPSLSKFECSNCSLVNRFRVCASNVQIKSADYEIVSNNIHFNSNDMGSSDESGGSIGIVTEHGGEHIFQLGVHCLAYGGELIRKDVSAPVIGIGISEYEAKS</sequence>
<dbReference type="PANTHER" id="PTHR47780">
    <property type="entry name" value="PROTEIN SET DOMAIN GROUP 41"/>
    <property type="match status" value="1"/>
</dbReference>
<dbReference type="PANTHER" id="PTHR47780:SF1">
    <property type="entry name" value="PROTEIN SET DOMAIN GROUP 41"/>
    <property type="match status" value="1"/>
</dbReference>
<comment type="caution">
    <text evidence="1">The sequence shown here is derived from an EMBL/GenBank/DDBJ whole genome shotgun (WGS) entry which is preliminary data.</text>
</comment>
<dbReference type="EMBL" id="JAAIUW010000010">
    <property type="protein sequence ID" value="KAF7811258.1"/>
    <property type="molecule type" value="Genomic_DNA"/>
</dbReference>
<dbReference type="InterPro" id="IPR046341">
    <property type="entry name" value="SET_dom_sf"/>
</dbReference>
<name>A0A834SX80_9FABA</name>
<organism evidence="1 2">
    <name type="scientific">Senna tora</name>
    <dbReference type="NCBI Taxonomy" id="362788"/>
    <lineage>
        <taxon>Eukaryota</taxon>
        <taxon>Viridiplantae</taxon>
        <taxon>Streptophyta</taxon>
        <taxon>Embryophyta</taxon>
        <taxon>Tracheophyta</taxon>
        <taxon>Spermatophyta</taxon>
        <taxon>Magnoliopsida</taxon>
        <taxon>eudicotyledons</taxon>
        <taxon>Gunneridae</taxon>
        <taxon>Pentapetalae</taxon>
        <taxon>rosids</taxon>
        <taxon>fabids</taxon>
        <taxon>Fabales</taxon>
        <taxon>Fabaceae</taxon>
        <taxon>Caesalpinioideae</taxon>
        <taxon>Cassia clade</taxon>
        <taxon>Senna</taxon>
    </lineage>
</organism>
<evidence type="ECO:0000313" key="2">
    <source>
        <dbReference type="Proteomes" id="UP000634136"/>
    </source>
</evidence>
<gene>
    <name evidence="1" type="ORF">G2W53_032234</name>
</gene>
<dbReference type="OrthoDB" id="5945798at2759"/>
<dbReference type="SUPFAM" id="SSF82199">
    <property type="entry name" value="SET domain"/>
    <property type="match status" value="1"/>
</dbReference>
<proteinExistence type="predicted"/>
<dbReference type="AlphaFoldDB" id="A0A834SX80"/>
<keyword evidence="2" id="KW-1185">Reference proteome</keyword>